<dbReference type="PANTHER" id="PTHR48075:SF5">
    <property type="entry name" value="3-HYDROXYBUTYRYL-COA DEHYDROGENASE"/>
    <property type="match status" value="1"/>
</dbReference>
<dbReference type="EMBL" id="BAAADN010000016">
    <property type="protein sequence ID" value="GAA0454659.1"/>
    <property type="molecule type" value="Genomic_DNA"/>
</dbReference>
<dbReference type="Pfam" id="PF00725">
    <property type="entry name" value="3HCDH"/>
    <property type="match status" value="2"/>
</dbReference>
<proteinExistence type="predicted"/>
<evidence type="ECO:0000313" key="6">
    <source>
        <dbReference type="EMBL" id="UOO94067.1"/>
    </source>
</evidence>
<dbReference type="GO" id="GO:0016616">
    <property type="term" value="F:oxidoreductase activity, acting on the CH-OH group of donors, NAD or NADP as acceptor"/>
    <property type="evidence" value="ECO:0007669"/>
    <property type="project" value="InterPro"/>
</dbReference>
<dbReference type="Proteomes" id="UP001500962">
    <property type="component" value="Unassembled WGS sequence"/>
</dbReference>
<dbReference type="GO" id="GO:0006631">
    <property type="term" value="P:fatty acid metabolic process"/>
    <property type="evidence" value="ECO:0007669"/>
    <property type="project" value="InterPro"/>
</dbReference>
<dbReference type="PANTHER" id="PTHR48075">
    <property type="entry name" value="3-HYDROXYACYL-COA DEHYDROGENASE FAMILY PROTEIN"/>
    <property type="match status" value="1"/>
</dbReference>
<protein>
    <submittedName>
        <fullName evidence="6">3-hydroxyacyl-CoA dehydrogenase</fullName>
    </submittedName>
</protein>
<evidence type="ECO:0000313" key="8">
    <source>
        <dbReference type="Proteomes" id="UP001500962"/>
    </source>
</evidence>
<dbReference type="KEGG" id="hdo:MUK72_08795"/>
<dbReference type="FunFam" id="3.40.50.720:FF:000009">
    <property type="entry name" value="Fatty oxidation complex, alpha subunit"/>
    <property type="match status" value="1"/>
</dbReference>
<dbReference type="Proteomes" id="UP000830542">
    <property type="component" value="Chromosome"/>
</dbReference>
<reference evidence="6" key="2">
    <citation type="submission" date="2022-04" db="EMBL/GenBank/DDBJ databases">
        <title>Sequencing and genomic assembly of Halococcus dombrowskii.</title>
        <authorList>
            <person name="Lim S.W."/>
            <person name="MacLea K.S."/>
        </authorList>
    </citation>
    <scope>NUCLEOTIDE SEQUENCE</scope>
    <source>
        <strain evidence="6">H4</strain>
    </source>
</reference>
<keyword evidence="1" id="KW-0560">Oxidoreductase</keyword>
<feature type="domain" description="3-hydroxyacyl-CoA dehydrogenase C-terminal" evidence="3">
    <location>
        <begin position="187"/>
        <end position="276"/>
    </location>
</feature>
<dbReference type="InterPro" id="IPR006108">
    <property type="entry name" value="3HC_DH_C"/>
</dbReference>
<evidence type="ECO:0000313" key="5">
    <source>
        <dbReference type="EMBL" id="GAA0454659.1"/>
    </source>
</evidence>
<dbReference type="RefSeq" id="WP_244699065.1">
    <property type="nucleotide sequence ID" value="NZ_BAAADN010000016.1"/>
</dbReference>
<reference evidence="5" key="3">
    <citation type="submission" date="2023-12" db="EMBL/GenBank/DDBJ databases">
        <authorList>
            <person name="Sun Q."/>
            <person name="Inoue M."/>
        </authorList>
    </citation>
    <scope>NUCLEOTIDE SEQUENCE</scope>
    <source>
        <strain evidence="5">JCM 12289</strain>
    </source>
</reference>
<feature type="domain" description="3-hydroxyacyl-CoA dehydrogenase C-terminal" evidence="3">
    <location>
        <begin position="295"/>
        <end position="387"/>
    </location>
</feature>
<dbReference type="EMBL" id="CP095005">
    <property type="protein sequence ID" value="UOO94067.1"/>
    <property type="molecule type" value="Genomic_DNA"/>
</dbReference>
<dbReference type="InterPro" id="IPR008927">
    <property type="entry name" value="6-PGluconate_DH-like_C_sf"/>
</dbReference>
<dbReference type="Gene3D" id="1.10.1040.10">
    <property type="entry name" value="N-(1-d-carboxylethyl)-l-norvaline Dehydrogenase, domain 2"/>
    <property type="match status" value="2"/>
</dbReference>
<dbReference type="GeneID" id="71761941"/>
<feature type="domain" description="3-hydroxyacyl-CoA dehydrogenase NAD binding" evidence="4">
    <location>
        <begin position="7"/>
        <end position="184"/>
    </location>
</feature>
<organism evidence="5 8">
    <name type="scientific">Halococcus dombrowskii</name>
    <dbReference type="NCBI Taxonomy" id="179637"/>
    <lineage>
        <taxon>Archaea</taxon>
        <taxon>Methanobacteriati</taxon>
        <taxon>Methanobacteriota</taxon>
        <taxon>Stenosarchaea group</taxon>
        <taxon>Halobacteria</taxon>
        <taxon>Halobacteriales</taxon>
        <taxon>Halococcaceae</taxon>
        <taxon>Halococcus</taxon>
    </lineage>
</organism>
<evidence type="ECO:0000256" key="2">
    <source>
        <dbReference type="SAM" id="MobiDB-lite"/>
    </source>
</evidence>
<evidence type="ECO:0000259" key="4">
    <source>
        <dbReference type="Pfam" id="PF02737"/>
    </source>
</evidence>
<dbReference type="SUPFAM" id="SSF51735">
    <property type="entry name" value="NAD(P)-binding Rossmann-fold domains"/>
    <property type="match status" value="1"/>
</dbReference>
<dbReference type="Pfam" id="PF02737">
    <property type="entry name" value="3HCDH_N"/>
    <property type="match status" value="1"/>
</dbReference>
<gene>
    <name evidence="5" type="ORF">GCM10008985_08030</name>
    <name evidence="6" type="ORF">MUK72_08795</name>
</gene>
<feature type="region of interest" description="Disordered" evidence="2">
    <location>
        <begin position="375"/>
        <end position="397"/>
    </location>
</feature>
<reference evidence="5" key="1">
    <citation type="journal article" date="2014" name="Int. J. Syst. Evol. Microbiol.">
        <title>Complete genome sequence of Corynebacterium casei LMG S-19264T (=DSM 44701T), isolated from a smear-ripened cheese.</title>
        <authorList>
            <consortium name="US DOE Joint Genome Institute (JGI-PGF)"/>
            <person name="Walter F."/>
            <person name="Albersmeier A."/>
            <person name="Kalinowski J."/>
            <person name="Ruckert C."/>
        </authorList>
    </citation>
    <scope>NUCLEOTIDE SEQUENCE</scope>
    <source>
        <strain evidence="5">JCM 12289</strain>
    </source>
</reference>
<accession>A0AAV3SCE3</accession>
<dbReference type="InterPro" id="IPR006176">
    <property type="entry name" value="3-OHacyl-CoA_DH_NAD-bd"/>
</dbReference>
<dbReference type="SUPFAM" id="SSF48179">
    <property type="entry name" value="6-phosphogluconate dehydrogenase C-terminal domain-like"/>
    <property type="match status" value="2"/>
</dbReference>
<sequence>MTDIERVAVLGAGNMGHGITEVVALGGYDVTMRDIETDLIESGSENIEWSVGKLAENGAIDDPDDVLARIDTTTDLAEAVGDADLVVEAAPERMALKKEIYAELDELAPDGAILASNTSSLSITEIASATDRAEQVVGTHYFNPPVKMDLVEVIYGERTSDATAETAHDFVESLGKTPIYVQRDVQGFVVNSVLGPFMVEPAWMVSNDEATIREADAAMVHRRGYPMGPFELADLTGIDIGYSVREEAGITNPPVIEERVEAEELGRKTGKGYYDYEDGDGADYEASDGEEFDTLRVEARMVNEAAKLVGMDVATPEAIDTGMRLGAGFSEGPCRRADREGLDTFLDKLEALHETTGEERFEPADYLVELVENGNTGQESGRGFYEYENGEPVSGGR</sequence>
<name>A0AAV3SCE3_HALDO</name>
<keyword evidence="7" id="KW-1185">Reference proteome</keyword>
<dbReference type="Gene3D" id="3.40.50.720">
    <property type="entry name" value="NAD(P)-binding Rossmann-like Domain"/>
    <property type="match status" value="1"/>
</dbReference>
<evidence type="ECO:0000259" key="3">
    <source>
        <dbReference type="Pfam" id="PF00725"/>
    </source>
</evidence>
<evidence type="ECO:0000256" key="1">
    <source>
        <dbReference type="ARBA" id="ARBA00023002"/>
    </source>
</evidence>
<dbReference type="GO" id="GO:0070403">
    <property type="term" value="F:NAD+ binding"/>
    <property type="evidence" value="ECO:0007669"/>
    <property type="project" value="InterPro"/>
</dbReference>
<dbReference type="InterPro" id="IPR013328">
    <property type="entry name" value="6PGD_dom2"/>
</dbReference>
<evidence type="ECO:0000313" key="7">
    <source>
        <dbReference type="Proteomes" id="UP000830542"/>
    </source>
</evidence>
<dbReference type="AlphaFoldDB" id="A0AAV3SCE3"/>
<dbReference type="InterPro" id="IPR036291">
    <property type="entry name" value="NAD(P)-bd_dom_sf"/>
</dbReference>